<reference evidence="2" key="1">
    <citation type="submission" date="2022-11" db="UniProtKB">
        <authorList>
            <consortium name="WormBaseParasite"/>
        </authorList>
    </citation>
    <scope>IDENTIFICATION</scope>
</reference>
<name>A0A914WQP9_9BILA</name>
<evidence type="ECO:0000313" key="1">
    <source>
        <dbReference type="Proteomes" id="UP000887566"/>
    </source>
</evidence>
<sequence length="113" mass="12546">MEAMDSLRFCLELVRGLDAAPKSSWVMLDLLGPESFRLPVGGSGIFFLQTMVLQKNVAVAWLTFGFPTERMVAITERRHAASSRSYTKLPQTINLLRANRKESSAAITVRAAM</sequence>
<dbReference type="Proteomes" id="UP000887566">
    <property type="component" value="Unplaced"/>
</dbReference>
<keyword evidence="1" id="KW-1185">Reference proteome</keyword>
<dbReference type="WBParaSite" id="PSAMB.scaffold5054size12781.g25820.t1">
    <property type="protein sequence ID" value="PSAMB.scaffold5054size12781.g25820.t1"/>
    <property type="gene ID" value="PSAMB.scaffold5054size12781.g25820"/>
</dbReference>
<organism evidence="1 2">
    <name type="scientific">Plectus sambesii</name>
    <dbReference type="NCBI Taxonomy" id="2011161"/>
    <lineage>
        <taxon>Eukaryota</taxon>
        <taxon>Metazoa</taxon>
        <taxon>Ecdysozoa</taxon>
        <taxon>Nematoda</taxon>
        <taxon>Chromadorea</taxon>
        <taxon>Plectida</taxon>
        <taxon>Plectina</taxon>
        <taxon>Plectoidea</taxon>
        <taxon>Plectidae</taxon>
        <taxon>Plectus</taxon>
    </lineage>
</organism>
<accession>A0A914WQP9</accession>
<dbReference type="AlphaFoldDB" id="A0A914WQP9"/>
<protein>
    <submittedName>
        <fullName evidence="2">Uncharacterized protein</fullName>
    </submittedName>
</protein>
<proteinExistence type="predicted"/>
<evidence type="ECO:0000313" key="2">
    <source>
        <dbReference type="WBParaSite" id="PSAMB.scaffold5054size12781.g25820.t1"/>
    </source>
</evidence>